<dbReference type="EMBL" id="WNTK01000005">
    <property type="protein sequence ID" value="KAG9483595.1"/>
    <property type="molecule type" value="Genomic_DNA"/>
</dbReference>
<dbReference type="Gene3D" id="3.40.390.10">
    <property type="entry name" value="Collagenase (Catalytic Domain)"/>
    <property type="match status" value="1"/>
</dbReference>
<dbReference type="CDD" id="cd04273">
    <property type="entry name" value="ZnMc_ADAMTS_like"/>
    <property type="match status" value="1"/>
</dbReference>
<dbReference type="GO" id="GO:0004222">
    <property type="term" value="F:metalloendopeptidase activity"/>
    <property type="evidence" value="ECO:0007669"/>
    <property type="project" value="InterPro"/>
</dbReference>
<dbReference type="Proteomes" id="UP000770717">
    <property type="component" value="Unassembled WGS sequence"/>
</dbReference>
<keyword evidence="4" id="KW-0645">Protease</keyword>
<dbReference type="PROSITE" id="PS50215">
    <property type="entry name" value="ADAM_MEPRO"/>
    <property type="match status" value="1"/>
</dbReference>
<keyword evidence="2" id="KW-0964">Secreted</keyword>
<evidence type="ECO:0000256" key="13">
    <source>
        <dbReference type="SAM" id="SignalP"/>
    </source>
</evidence>
<dbReference type="GO" id="GO:0046872">
    <property type="term" value="F:metal ion binding"/>
    <property type="evidence" value="ECO:0007669"/>
    <property type="project" value="UniProtKB-KW"/>
</dbReference>
<feature type="chain" id="PRO_5035206526" description="Peptidase M12B domain-containing protein" evidence="13">
    <location>
        <begin position="23"/>
        <end position="474"/>
    </location>
</feature>
<dbReference type="InterPro" id="IPR001590">
    <property type="entry name" value="Peptidase_M12B"/>
</dbReference>
<accession>A0A8J6FAP7</accession>
<keyword evidence="3" id="KW-0272">Extracellular matrix</keyword>
<evidence type="ECO:0000256" key="5">
    <source>
        <dbReference type="ARBA" id="ARBA00022723"/>
    </source>
</evidence>
<dbReference type="PANTHER" id="PTHR11905">
    <property type="entry name" value="ADAM A DISINTEGRIN AND METALLOPROTEASE DOMAIN"/>
    <property type="match status" value="1"/>
</dbReference>
<gene>
    <name evidence="15" type="ORF">GDO78_009487</name>
</gene>
<dbReference type="PANTHER" id="PTHR11905:SF256">
    <property type="entry name" value="PEPTIDASE M12B DOMAIN-CONTAINING PROTEIN"/>
    <property type="match status" value="1"/>
</dbReference>
<dbReference type="Pfam" id="PF01421">
    <property type="entry name" value="Reprolysin"/>
    <property type="match status" value="1"/>
</dbReference>
<keyword evidence="10" id="KW-0325">Glycoprotein</keyword>
<comment type="caution">
    <text evidence="11">Lacks conserved residue(s) required for the propagation of feature annotation.</text>
</comment>
<feature type="binding site" evidence="11">
    <location>
        <position position="425"/>
    </location>
    <ligand>
        <name>Zn(2+)</name>
        <dbReference type="ChEBI" id="CHEBI:29105"/>
        <note>catalytic</note>
    </ligand>
</feature>
<evidence type="ECO:0000313" key="16">
    <source>
        <dbReference type="Proteomes" id="UP000770717"/>
    </source>
</evidence>
<feature type="domain" description="Peptidase M12B" evidence="14">
    <location>
        <begin position="277"/>
        <end position="474"/>
    </location>
</feature>
<feature type="binding site" evidence="11">
    <location>
        <position position="421"/>
    </location>
    <ligand>
        <name>Zn(2+)</name>
        <dbReference type="ChEBI" id="CHEBI:29105"/>
        <note>catalytic</note>
    </ligand>
</feature>
<proteinExistence type="predicted"/>
<evidence type="ECO:0000256" key="1">
    <source>
        <dbReference type="ARBA" id="ARBA00004498"/>
    </source>
</evidence>
<evidence type="ECO:0000256" key="6">
    <source>
        <dbReference type="ARBA" id="ARBA00022801"/>
    </source>
</evidence>
<evidence type="ECO:0000256" key="2">
    <source>
        <dbReference type="ARBA" id="ARBA00022525"/>
    </source>
</evidence>
<feature type="region of interest" description="Disordered" evidence="12">
    <location>
        <begin position="197"/>
        <end position="268"/>
    </location>
</feature>
<dbReference type="Pfam" id="PF01562">
    <property type="entry name" value="Pep_M12B_propep"/>
    <property type="match status" value="1"/>
</dbReference>
<feature type="compositionally biased region" description="Polar residues" evidence="12">
    <location>
        <begin position="211"/>
        <end position="221"/>
    </location>
</feature>
<keyword evidence="9" id="KW-1015">Disulfide bond</keyword>
<dbReference type="InterPro" id="IPR024079">
    <property type="entry name" value="MetalloPept_cat_dom_sf"/>
</dbReference>
<evidence type="ECO:0000256" key="12">
    <source>
        <dbReference type="SAM" id="MobiDB-lite"/>
    </source>
</evidence>
<feature type="binding site" evidence="11">
    <location>
        <position position="431"/>
    </location>
    <ligand>
        <name>Zn(2+)</name>
        <dbReference type="ChEBI" id="CHEBI:29105"/>
        <note>catalytic</note>
    </ligand>
</feature>
<sequence length="474" mass="54045">MTNMHLAFWLLGLLILLQDVLNVTPAAGPKLHPRQAKLLQSLDDYEIVTPTRVNEFGEVFPNNMHFKRKKRNVNPSADTDPWVNSTTHYRLSAFGQKFLFNLSANSGFIAPVFTVSLYGKPERNMTDYYNHDTDFGHCFYTGHVNTRAEHIAVISLCSGMLGTFKSQDGDYFVEPLLSADGGEFDEEENKPHIVYRHITPQRNASREAKTCDTTGQKSNPIRQRKRGSSREQNSMFSDVDNLRRRQLPNQDPSYNNTDKINGTHTHKRTKRFLSYPRYVEVMVVADNKMVEYHGANLQHYVLTLMSIVASIYKDPSIGNLINIAIVKLAVIHNEQEGPSISYNAQTTLKNFCIWQHSQNNPDDNHHSHHDTAVLITRQDICRAQEKCDTLGLAELGTVCDPYRSCSISEDNGLSTAFTIAHELGHVFNMPHDDSNKCKEEGGKQQHVMAPTLNFYTNPWMWSKCSRKYITQFLE</sequence>
<feature type="active site" evidence="11">
    <location>
        <position position="422"/>
    </location>
</feature>
<evidence type="ECO:0000259" key="14">
    <source>
        <dbReference type="PROSITE" id="PS50215"/>
    </source>
</evidence>
<keyword evidence="5 11" id="KW-0479">Metal-binding</keyword>
<evidence type="ECO:0000256" key="8">
    <source>
        <dbReference type="ARBA" id="ARBA00023049"/>
    </source>
</evidence>
<dbReference type="SUPFAM" id="SSF55486">
    <property type="entry name" value="Metalloproteases ('zincins'), catalytic domain"/>
    <property type="match status" value="1"/>
</dbReference>
<dbReference type="AlphaFoldDB" id="A0A8J6FAP7"/>
<evidence type="ECO:0000256" key="9">
    <source>
        <dbReference type="ARBA" id="ARBA00023157"/>
    </source>
</evidence>
<reference evidence="15" key="1">
    <citation type="thesis" date="2020" institute="ProQuest LLC" country="789 East Eisenhower Parkway, Ann Arbor, MI, USA">
        <title>Comparative Genomics and Chromosome Evolution.</title>
        <authorList>
            <person name="Mudd A.B."/>
        </authorList>
    </citation>
    <scope>NUCLEOTIDE SEQUENCE</scope>
    <source>
        <strain evidence="15">HN-11 Male</strain>
        <tissue evidence="15">Kidney and liver</tissue>
    </source>
</reference>
<keyword evidence="16" id="KW-1185">Reference proteome</keyword>
<dbReference type="FunFam" id="3.40.390.10:FF:000001">
    <property type="entry name" value="A disintegrin and metalloproteinase with thrombospondin motifs 1"/>
    <property type="match status" value="1"/>
</dbReference>
<keyword evidence="8" id="KW-0482">Metalloprotease</keyword>
<evidence type="ECO:0000256" key="3">
    <source>
        <dbReference type="ARBA" id="ARBA00022530"/>
    </source>
</evidence>
<evidence type="ECO:0000256" key="7">
    <source>
        <dbReference type="ARBA" id="ARBA00022833"/>
    </source>
</evidence>
<keyword evidence="13" id="KW-0732">Signal</keyword>
<evidence type="ECO:0000256" key="11">
    <source>
        <dbReference type="PROSITE-ProRule" id="PRU00276"/>
    </source>
</evidence>
<evidence type="ECO:0000313" key="15">
    <source>
        <dbReference type="EMBL" id="KAG9483595.1"/>
    </source>
</evidence>
<dbReference type="InterPro" id="IPR002870">
    <property type="entry name" value="Peptidase_M12B_N"/>
</dbReference>
<evidence type="ECO:0000256" key="4">
    <source>
        <dbReference type="ARBA" id="ARBA00022670"/>
    </source>
</evidence>
<comment type="caution">
    <text evidence="15">The sequence shown here is derived from an EMBL/GenBank/DDBJ whole genome shotgun (WGS) entry which is preliminary data.</text>
</comment>
<evidence type="ECO:0000256" key="10">
    <source>
        <dbReference type="ARBA" id="ARBA00023180"/>
    </source>
</evidence>
<organism evidence="15 16">
    <name type="scientific">Eleutherodactylus coqui</name>
    <name type="common">Puerto Rican coqui</name>
    <dbReference type="NCBI Taxonomy" id="57060"/>
    <lineage>
        <taxon>Eukaryota</taxon>
        <taxon>Metazoa</taxon>
        <taxon>Chordata</taxon>
        <taxon>Craniata</taxon>
        <taxon>Vertebrata</taxon>
        <taxon>Euteleostomi</taxon>
        <taxon>Amphibia</taxon>
        <taxon>Batrachia</taxon>
        <taxon>Anura</taxon>
        <taxon>Neobatrachia</taxon>
        <taxon>Hyloidea</taxon>
        <taxon>Eleutherodactylidae</taxon>
        <taxon>Eleutherodactylinae</taxon>
        <taxon>Eleutherodactylus</taxon>
        <taxon>Eleutherodactylus</taxon>
    </lineage>
</organism>
<dbReference type="GO" id="GO:0006508">
    <property type="term" value="P:proteolysis"/>
    <property type="evidence" value="ECO:0007669"/>
    <property type="project" value="UniProtKB-KW"/>
</dbReference>
<feature type="signal peptide" evidence="13">
    <location>
        <begin position="1"/>
        <end position="22"/>
    </location>
</feature>
<dbReference type="OrthoDB" id="5948003at2759"/>
<keyword evidence="7 11" id="KW-0862">Zinc</keyword>
<keyword evidence="6" id="KW-0378">Hydrolase</keyword>
<name>A0A8J6FAP7_ELECQ</name>
<feature type="compositionally biased region" description="Polar residues" evidence="12">
    <location>
        <begin position="247"/>
        <end position="263"/>
    </location>
</feature>
<comment type="subcellular location">
    <subcellularLocation>
        <location evidence="1">Secreted</location>
        <location evidence="1">Extracellular space</location>
        <location evidence="1">Extracellular matrix</location>
    </subcellularLocation>
</comment>
<protein>
    <recommendedName>
        <fullName evidence="14">Peptidase M12B domain-containing protein</fullName>
    </recommendedName>
</protein>